<dbReference type="InterPro" id="IPR001466">
    <property type="entry name" value="Beta-lactam-related"/>
</dbReference>
<dbReference type="EMBL" id="FOSQ01000003">
    <property type="protein sequence ID" value="SFK51538.1"/>
    <property type="molecule type" value="Genomic_DNA"/>
</dbReference>
<dbReference type="Gene3D" id="3.40.710.10">
    <property type="entry name" value="DD-peptidase/beta-lactamase superfamily"/>
    <property type="match status" value="1"/>
</dbReference>
<feature type="signal peptide" evidence="1">
    <location>
        <begin position="1"/>
        <end position="23"/>
    </location>
</feature>
<keyword evidence="1" id="KW-0732">Signal</keyword>
<evidence type="ECO:0000313" key="3">
    <source>
        <dbReference type="EMBL" id="SFK51538.1"/>
    </source>
</evidence>
<dbReference type="Proteomes" id="UP000199473">
    <property type="component" value="Unassembled WGS sequence"/>
</dbReference>
<proteinExistence type="predicted"/>
<accession>A0A1I4A5B8</accession>
<dbReference type="Pfam" id="PF00144">
    <property type="entry name" value="Beta-lactamase"/>
    <property type="match status" value="1"/>
</dbReference>
<name>A0A1I4A5B8_9PROT</name>
<feature type="chain" id="PRO_5011756452" evidence="1">
    <location>
        <begin position="24"/>
        <end position="426"/>
    </location>
</feature>
<organism evidence="3 4">
    <name type="scientific">Falsiroseomonas stagni DSM 19981</name>
    <dbReference type="NCBI Taxonomy" id="1123062"/>
    <lineage>
        <taxon>Bacteria</taxon>
        <taxon>Pseudomonadati</taxon>
        <taxon>Pseudomonadota</taxon>
        <taxon>Alphaproteobacteria</taxon>
        <taxon>Acetobacterales</taxon>
        <taxon>Roseomonadaceae</taxon>
        <taxon>Falsiroseomonas</taxon>
    </lineage>
</organism>
<dbReference type="AlphaFoldDB" id="A0A1I4A5B8"/>
<protein>
    <submittedName>
        <fullName evidence="3">CubicO group peptidase, beta-lactamase class C family</fullName>
    </submittedName>
</protein>
<evidence type="ECO:0000256" key="1">
    <source>
        <dbReference type="SAM" id="SignalP"/>
    </source>
</evidence>
<sequence length="426" mass="46500">MRPMLRLAVAAGMMAGLAVPVSAAELPRATRAEEVGLSGERLSRLGEWLEGEVRRGFIPGAVIVIGRKGRIAQEVTAGFRDREAQAPMRADSIFRIASMTKPIVSLAVMMLAEEGRLSIAYPIGNYLPEWRETPRVAEVRDGQMALVPARRPITIQDLLRHTSGLADSSPGDHPVLAAYRASGARERGLSMEEMSRRIAALPLMHQPGTTWEYSWSTDILGRLVEVVSGQDLDSFVRSRITGPLGMVDTGFVAPQAAADRLAQPQVDPATGQRPSMPNPLQRPGWFSGAGGMVSTARDYARFSQFLLNKGELEGTRLVSRTTIDLMMSDHLPPGTQTRRVVEGRFGPLAPTPEMGQGFGLGFAVRNTVGHNPLPGSPGDAYWGGAYGTYFWVDPKEEMFVVLMMQSTTARLPFRFQLRALAYQALQ</sequence>
<dbReference type="PANTHER" id="PTHR43283">
    <property type="entry name" value="BETA-LACTAMASE-RELATED"/>
    <property type="match status" value="1"/>
</dbReference>
<dbReference type="InterPro" id="IPR050789">
    <property type="entry name" value="Diverse_Enzym_Activities"/>
</dbReference>
<feature type="domain" description="Beta-lactamase-related" evidence="2">
    <location>
        <begin position="54"/>
        <end position="421"/>
    </location>
</feature>
<dbReference type="SUPFAM" id="SSF56601">
    <property type="entry name" value="beta-lactamase/transpeptidase-like"/>
    <property type="match status" value="1"/>
</dbReference>
<evidence type="ECO:0000313" key="4">
    <source>
        <dbReference type="Proteomes" id="UP000199473"/>
    </source>
</evidence>
<dbReference type="InterPro" id="IPR012338">
    <property type="entry name" value="Beta-lactam/transpept-like"/>
</dbReference>
<keyword evidence="4" id="KW-1185">Reference proteome</keyword>
<evidence type="ECO:0000259" key="2">
    <source>
        <dbReference type="Pfam" id="PF00144"/>
    </source>
</evidence>
<gene>
    <name evidence="3" type="ORF">SAMN02745775_103153</name>
</gene>
<reference evidence="3 4" key="1">
    <citation type="submission" date="2016-10" db="EMBL/GenBank/DDBJ databases">
        <authorList>
            <person name="de Groot N.N."/>
        </authorList>
    </citation>
    <scope>NUCLEOTIDE SEQUENCE [LARGE SCALE GENOMIC DNA]</scope>
    <source>
        <strain evidence="3 4">DSM 19981</strain>
    </source>
</reference>
<dbReference type="STRING" id="1123062.SAMN02745775_103153"/>
<dbReference type="RefSeq" id="WP_217648684.1">
    <property type="nucleotide sequence ID" value="NZ_FOSQ01000003.1"/>
</dbReference>
<dbReference type="PANTHER" id="PTHR43283:SF3">
    <property type="entry name" value="BETA-LACTAMASE FAMILY PROTEIN (AFU_ORTHOLOGUE AFUA_5G07500)"/>
    <property type="match status" value="1"/>
</dbReference>